<organism evidence="2 3">
    <name type="scientific">Nannochloropsis gaditana</name>
    <dbReference type="NCBI Taxonomy" id="72520"/>
    <lineage>
        <taxon>Eukaryota</taxon>
        <taxon>Sar</taxon>
        <taxon>Stramenopiles</taxon>
        <taxon>Ochrophyta</taxon>
        <taxon>Eustigmatophyceae</taxon>
        <taxon>Eustigmatales</taxon>
        <taxon>Monodopsidaceae</taxon>
        <taxon>Nannochloropsis</taxon>
    </lineage>
</organism>
<dbReference type="OrthoDB" id="10557064at2759"/>
<feature type="compositionally biased region" description="Polar residues" evidence="1">
    <location>
        <begin position="43"/>
        <end position="52"/>
    </location>
</feature>
<accession>W7TSF9</accession>
<gene>
    <name evidence="2" type="ORF">Naga_101533g2</name>
</gene>
<feature type="compositionally biased region" description="Pro residues" evidence="1">
    <location>
        <begin position="10"/>
        <end position="19"/>
    </location>
</feature>
<evidence type="ECO:0000313" key="2">
    <source>
        <dbReference type="EMBL" id="EWM23461.1"/>
    </source>
</evidence>
<evidence type="ECO:0000313" key="3">
    <source>
        <dbReference type="Proteomes" id="UP000019335"/>
    </source>
</evidence>
<comment type="caution">
    <text evidence="2">The sequence shown here is derived from an EMBL/GenBank/DDBJ whole genome shotgun (WGS) entry which is preliminary data.</text>
</comment>
<feature type="region of interest" description="Disordered" evidence="1">
    <location>
        <begin position="1"/>
        <end position="53"/>
    </location>
</feature>
<name>W7TSF9_9STRA</name>
<dbReference type="Proteomes" id="UP000019335">
    <property type="component" value="Chromosome 17"/>
</dbReference>
<proteinExistence type="predicted"/>
<feature type="compositionally biased region" description="Basic and acidic residues" evidence="1">
    <location>
        <begin position="29"/>
        <end position="41"/>
    </location>
</feature>
<sequence>MKPEIFSSMEPPPSTPPRPATFSSSHFLCTEKTKQGKEKAEPSPSSSTSAGTLTLHLRRNHAVDASTLLGMLPFLFGPVLGPESCLAVAGTQKGKCRLCEGLLRS</sequence>
<evidence type="ECO:0000256" key="1">
    <source>
        <dbReference type="SAM" id="MobiDB-lite"/>
    </source>
</evidence>
<dbReference type="EMBL" id="AZIL01001643">
    <property type="protein sequence ID" value="EWM23461.1"/>
    <property type="molecule type" value="Genomic_DNA"/>
</dbReference>
<dbReference type="AlphaFoldDB" id="W7TSF9"/>
<reference evidence="2 3" key="1">
    <citation type="journal article" date="2014" name="Mol. Plant">
        <title>Chromosome Scale Genome Assembly and Transcriptome Profiling of Nannochloropsis gaditana in Nitrogen Depletion.</title>
        <authorList>
            <person name="Corteggiani Carpinelli E."/>
            <person name="Telatin A."/>
            <person name="Vitulo N."/>
            <person name="Forcato C."/>
            <person name="D'Angelo M."/>
            <person name="Schiavon R."/>
            <person name="Vezzi A."/>
            <person name="Giacometti G.M."/>
            <person name="Morosinotto T."/>
            <person name="Valle G."/>
        </authorList>
    </citation>
    <scope>NUCLEOTIDE SEQUENCE [LARGE SCALE GENOMIC DNA]</scope>
    <source>
        <strain evidence="2 3">B-31</strain>
    </source>
</reference>
<keyword evidence="3" id="KW-1185">Reference proteome</keyword>
<protein>
    <submittedName>
        <fullName evidence="2">Uncharacterized protein</fullName>
    </submittedName>
</protein>